<accession>A0ABP1FJ19</accession>
<dbReference type="EMBL" id="CAXJRC010000043">
    <property type="protein sequence ID" value="CAL2108167.1"/>
    <property type="molecule type" value="Genomic_DNA"/>
</dbReference>
<reference evidence="1 2" key="1">
    <citation type="submission" date="2024-05" db="EMBL/GenBank/DDBJ databases">
        <authorList>
            <person name="Duchaud E."/>
        </authorList>
    </citation>
    <scope>NUCLEOTIDE SEQUENCE [LARGE SCALE GENOMIC DNA]</scope>
    <source>
        <strain evidence="1">Ena-SAMPLE-TAB-13-05-2024-13:56:06:370-140305</strain>
    </source>
</reference>
<dbReference type="GO" id="GO:0032259">
    <property type="term" value="P:methylation"/>
    <property type="evidence" value="ECO:0007669"/>
    <property type="project" value="UniProtKB-KW"/>
</dbReference>
<organism evidence="1 2">
    <name type="scientific">Tenacibaculum vairaonense</name>
    <dbReference type="NCBI Taxonomy" id="3137860"/>
    <lineage>
        <taxon>Bacteria</taxon>
        <taxon>Pseudomonadati</taxon>
        <taxon>Bacteroidota</taxon>
        <taxon>Flavobacteriia</taxon>
        <taxon>Flavobacteriales</taxon>
        <taxon>Flavobacteriaceae</taxon>
        <taxon>Tenacibaculum</taxon>
    </lineage>
</organism>
<dbReference type="SUPFAM" id="SSF53335">
    <property type="entry name" value="S-adenosyl-L-methionine-dependent methyltransferases"/>
    <property type="match status" value="1"/>
</dbReference>
<protein>
    <submittedName>
        <fullName evidence="1">DNA methyltransferase</fullName>
    </submittedName>
</protein>
<comment type="caution">
    <text evidence="1">The sequence shown here is derived from an EMBL/GenBank/DDBJ whole genome shotgun (WGS) entry which is preliminary data.</text>
</comment>
<evidence type="ECO:0000313" key="2">
    <source>
        <dbReference type="Proteomes" id="UP001497602"/>
    </source>
</evidence>
<proteinExistence type="predicted"/>
<dbReference type="InterPro" id="IPR029063">
    <property type="entry name" value="SAM-dependent_MTases_sf"/>
</dbReference>
<keyword evidence="1" id="KW-0489">Methyltransferase</keyword>
<keyword evidence="2" id="KW-1185">Reference proteome</keyword>
<evidence type="ECO:0000313" key="1">
    <source>
        <dbReference type="EMBL" id="CAL2108167.1"/>
    </source>
</evidence>
<gene>
    <name evidence="1" type="ORF">T190115A13A_60162</name>
</gene>
<sequence length="280" mass="32629">MRKTHNSAPLPFQGQKRNFVKDFKVALKTYPNDAVYVDLFGGSGLLSHVVKQEKPNAKVIYNDYDNFKKRLEAIPTTNEIIAKIRPILNDIPKKGKIPPLIKNKVLKLIKSYENQGYVDFITLSSSILFSMKYVITFKELEKETFYNNLKKNEYNAGNYLEGVEFTKSDYKTLFERYKNLSNVVFLVDPPYLSTDCKTYKNYWKLSDYLDVLKVLIDTKYFYFTSDKSSIIELCEWVESNTGGLNPFNNAKIKYHYTVVTKKSGYKDVMLYKGYNTTKTF</sequence>
<dbReference type="Proteomes" id="UP001497602">
    <property type="component" value="Unassembled WGS sequence"/>
</dbReference>
<keyword evidence="1" id="KW-0808">Transferase</keyword>
<name>A0ABP1FJ19_9FLAO</name>
<dbReference type="GO" id="GO:0008168">
    <property type="term" value="F:methyltransferase activity"/>
    <property type="evidence" value="ECO:0007669"/>
    <property type="project" value="UniProtKB-KW"/>
</dbReference>
<dbReference type="RefSeq" id="WP_348739713.1">
    <property type="nucleotide sequence ID" value="NZ_CAXJRC010000043.1"/>
</dbReference>